<dbReference type="Proteomes" id="UP000299102">
    <property type="component" value="Unassembled WGS sequence"/>
</dbReference>
<evidence type="ECO:0000256" key="1">
    <source>
        <dbReference type="SAM" id="MobiDB-lite"/>
    </source>
</evidence>
<evidence type="ECO:0000313" key="2">
    <source>
        <dbReference type="EMBL" id="GBP74642.1"/>
    </source>
</evidence>
<dbReference type="EMBL" id="BGZK01001216">
    <property type="protein sequence ID" value="GBP74642.1"/>
    <property type="molecule type" value="Genomic_DNA"/>
</dbReference>
<feature type="compositionally biased region" description="Basic residues" evidence="1">
    <location>
        <begin position="69"/>
        <end position="81"/>
    </location>
</feature>
<sequence>MRNSIKIIEKRIGSSLDQGGVWNQKRERDRIRENKKNDIESGTGIRIENGWAPTARGQRPGCGEAPPRSRNKLAHLRPHAL</sequence>
<reference evidence="2 3" key="1">
    <citation type="journal article" date="2019" name="Commun. Biol.">
        <title>The bagworm genome reveals a unique fibroin gene that provides high tensile strength.</title>
        <authorList>
            <person name="Kono N."/>
            <person name="Nakamura H."/>
            <person name="Ohtoshi R."/>
            <person name="Tomita M."/>
            <person name="Numata K."/>
            <person name="Arakawa K."/>
        </authorList>
    </citation>
    <scope>NUCLEOTIDE SEQUENCE [LARGE SCALE GENOMIC DNA]</scope>
</reference>
<keyword evidence="3" id="KW-1185">Reference proteome</keyword>
<protein>
    <submittedName>
        <fullName evidence="2">Uncharacterized protein</fullName>
    </submittedName>
</protein>
<evidence type="ECO:0000313" key="3">
    <source>
        <dbReference type="Proteomes" id="UP000299102"/>
    </source>
</evidence>
<feature type="region of interest" description="Disordered" evidence="1">
    <location>
        <begin position="32"/>
        <end position="81"/>
    </location>
</feature>
<name>A0A4C1YIL2_EUMVA</name>
<organism evidence="2 3">
    <name type="scientific">Eumeta variegata</name>
    <name type="common">Bagworm moth</name>
    <name type="synonym">Eumeta japonica</name>
    <dbReference type="NCBI Taxonomy" id="151549"/>
    <lineage>
        <taxon>Eukaryota</taxon>
        <taxon>Metazoa</taxon>
        <taxon>Ecdysozoa</taxon>
        <taxon>Arthropoda</taxon>
        <taxon>Hexapoda</taxon>
        <taxon>Insecta</taxon>
        <taxon>Pterygota</taxon>
        <taxon>Neoptera</taxon>
        <taxon>Endopterygota</taxon>
        <taxon>Lepidoptera</taxon>
        <taxon>Glossata</taxon>
        <taxon>Ditrysia</taxon>
        <taxon>Tineoidea</taxon>
        <taxon>Psychidae</taxon>
        <taxon>Oiketicinae</taxon>
        <taxon>Eumeta</taxon>
    </lineage>
</organism>
<comment type="caution">
    <text evidence="2">The sequence shown here is derived from an EMBL/GenBank/DDBJ whole genome shotgun (WGS) entry which is preliminary data.</text>
</comment>
<proteinExistence type="predicted"/>
<gene>
    <name evidence="2" type="ORF">EVAR_90780_1</name>
</gene>
<accession>A0A4C1YIL2</accession>
<dbReference type="AlphaFoldDB" id="A0A4C1YIL2"/>